<evidence type="ECO:0000313" key="3">
    <source>
        <dbReference type="Proteomes" id="UP000245539"/>
    </source>
</evidence>
<evidence type="ECO:0000256" key="1">
    <source>
        <dbReference type="SAM" id="Phobius"/>
    </source>
</evidence>
<keyword evidence="1" id="KW-0472">Membrane</keyword>
<dbReference type="Proteomes" id="UP000245539">
    <property type="component" value="Unassembled WGS sequence"/>
</dbReference>
<gene>
    <name evidence="2" type="ORF">DKW60_22605</name>
</gene>
<comment type="caution">
    <text evidence="2">The sequence shown here is derived from an EMBL/GenBank/DDBJ whole genome shotgun (WGS) entry which is preliminary data.</text>
</comment>
<dbReference type="EMBL" id="QGKM01000113">
    <property type="protein sequence ID" value="PWQ92157.1"/>
    <property type="molecule type" value="Genomic_DNA"/>
</dbReference>
<sequence length="69" mass="6991">MNSIKKAALIALGTIAMGFMIFSAATIGMVVLGVGAVLAAIGFVAQPFLPKVSDGPCIIDVEPISSKID</sequence>
<organism evidence="2 3">
    <name type="scientific">Leucothrix pacifica</name>
    <dbReference type="NCBI Taxonomy" id="1247513"/>
    <lineage>
        <taxon>Bacteria</taxon>
        <taxon>Pseudomonadati</taxon>
        <taxon>Pseudomonadota</taxon>
        <taxon>Gammaproteobacteria</taxon>
        <taxon>Thiotrichales</taxon>
        <taxon>Thiotrichaceae</taxon>
        <taxon>Leucothrix</taxon>
    </lineage>
</organism>
<dbReference type="RefSeq" id="WP_109839922.1">
    <property type="nucleotide sequence ID" value="NZ_QGKM01000113.1"/>
</dbReference>
<name>A0A317C1C9_9GAMM</name>
<dbReference type="AlphaFoldDB" id="A0A317C1C9"/>
<keyword evidence="3" id="KW-1185">Reference proteome</keyword>
<accession>A0A317C1C9</accession>
<evidence type="ECO:0000313" key="2">
    <source>
        <dbReference type="EMBL" id="PWQ92157.1"/>
    </source>
</evidence>
<reference evidence="2 3" key="1">
    <citation type="submission" date="2018-05" db="EMBL/GenBank/DDBJ databases">
        <title>Leucothrix arctica sp. nov., isolated from Arctic seawater.</title>
        <authorList>
            <person name="Choi A."/>
            <person name="Baek K."/>
        </authorList>
    </citation>
    <scope>NUCLEOTIDE SEQUENCE [LARGE SCALE GENOMIC DNA]</scope>
    <source>
        <strain evidence="2 3">JCM 18388</strain>
    </source>
</reference>
<keyword evidence="1" id="KW-0812">Transmembrane</keyword>
<keyword evidence="1" id="KW-1133">Transmembrane helix</keyword>
<protein>
    <submittedName>
        <fullName evidence="2">Uncharacterized protein</fullName>
    </submittedName>
</protein>
<proteinExistence type="predicted"/>
<feature type="transmembrane region" description="Helical" evidence="1">
    <location>
        <begin position="12"/>
        <end position="45"/>
    </location>
</feature>